<feature type="transmembrane region" description="Helical" evidence="2">
    <location>
        <begin position="157"/>
        <end position="176"/>
    </location>
</feature>
<name>A0A310SHH8_9HYME</name>
<dbReference type="AlphaFoldDB" id="A0A310SHH8"/>
<keyword evidence="2" id="KW-1133">Transmembrane helix</keyword>
<gene>
    <name evidence="3" type="ORF">WN48_00361</name>
</gene>
<evidence type="ECO:0000256" key="2">
    <source>
        <dbReference type="SAM" id="Phobius"/>
    </source>
</evidence>
<proteinExistence type="predicted"/>
<keyword evidence="2" id="KW-0472">Membrane</keyword>
<evidence type="ECO:0000256" key="1">
    <source>
        <dbReference type="SAM" id="MobiDB-lite"/>
    </source>
</evidence>
<dbReference type="EMBL" id="KQ761070">
    <property type="protein sequence ID" value="OAD58241.1"/>
    <property type="molecule type" value="Genomic_DNA"/>
</dbReference>
<protein>
    <submittedName>
        <fullName evidence="3">Uncharacterized protein</fullName>
    </submittedName>
</protein>
<organism evidence="3 4">
    <name type="scientific">Eufriesea mexicana</name>
    <dbReference type="NCBI Taxonomy" id="516756"/>
    <lineage>
        <taxon>Eukaryota</taxon>
        <taxon>Metazoa</taxon>
        <taxon>Ecdysozoa</taxon>
        <taxon>Arthropoda</taxon>
        <taxon>Hexapoda</taxon>
        <taxon>Insecta</taxon>
        <taxon>Pterygota</taxon>
        <taxon>Neoptera</taxon>
        <taxon>Endopterygota</taxon>
        <taxon>Hymenoptera</taxon>
        <taxon>Apocrita</taxon>
        <taxon>Aculeata</taxon>
        <taxon>Apoidea</taxon>
        <taxon>Anthophila</taxon>
        <taxon>Apidae</taxon>
        <taxon>Eufriesea</taxon>
    </lineage>
</organism>
<dbReference type="Proteomes" id="UP000250275">
    <property type="component" value="Unassembled WGS sequence"/>
</dbReference>
<feature type="region of interest" description="Disordered" evidence="1">
    <location>
        <begin position="461"/>
        <end position="482"/>
    </location>
</feature>
<keyword evidence="2" id="KW-0812">Transmembrane</keyword>
<evidence type="ECO:0000313" key="4">
    <source>
        <dbReference type="Proteomes" id="UP000250275"/>
    </source>
</evidence>
<sequence>MLNDEWILSDYQHEWRVFERFFGHLATQASKISLSTGSRVTVDTNDECSGGFMLDHQLHEERMSDYVREFFGHLAMDAWYGRIVYVAEERMLSDRETNTSVGIDSSCSWAATVSAGGIERSSSLGFDGSHCPEDLADRGIVSRILDSTETRTRLGRLSGLVVGGIGIWTVISKHSYVSLMTTSTYPTLAYALVIAGVLAVVGSWLGCGGVTSENRCVLLIVYTYVEGPSLLLLKSAGCRYPRCACGARWEKGKERDAFRSGPASGLVSRIRAENIPGVVLAGAFIFSYMKYAQRGDKCSLVSPPGRERSVKKQRRGISFPRIGDLITWHRYGHQTPLATVVHNGKRFESWAKLFVEDRTDLPIVMNLEEKIFKLHTRNFRGKEARELLNAVSNIQDPSVFPQTVDERGNSFSKRYLLSVPQNSTNYFAASTVSGKRLNIAMMVLVRQPACARAPVAYDLGSGPPGRGQKTHRFEGFTLEPDA</sequence>
<reference evidence="3 4" key="1">
    <citation type="submission" date="2015-07" db="EMBL/GenBank/DDBJ databases">
        <title>The genome of Eufriesea mexicana.</title>
        <authorList>
            <person name="Pan H."/>
            <person name="Kapheim K."/>
        </authorList>
    </citation>
    <scope>NUCLEOTIDE SEQUENCE [LARGE SCALE GENOMIC DNA]</scope>
    <source>
        <strain evidence="3">0111107269</strain>
        <tissue evidence="3">Whole body</tissue>
    </source>
</reference>
<keyword evidence="4" id="KW-1185">Reference proteome</keyword>
<feature type="transmembrane region" description="Helical" evidence="2">
    <location>
        <begin position="188"/>
        <end position="207"/>
    </location>
</feature>
<evidence type="ECO:0000313" key="3">
    <source>
        <dbReference type="EMBL" id="OAD58241.1"/>
    </source>
</evidence>
<accession>A0A310SHH8</accession>